<dbReference type="Pfam" id="PF14392">
    <property type="entry name" value="zf-CCHC_4"/>
    <property type="match status" value="1"/>
</dbReference>
<dbReference type="PANTHER" id="PTHR31286:SF167">
    <property type="entry name" value="OS09G0268800 PROTEIN"/>
    <property type="match status" value="1"/>
</dbReference>
<protein>
    <recommendedName>
        <fullName evidence="6">CCHC-type domain-containing protein</fullName>
    </recommendedName>
</protein>
<dbReference type="InterPro" id="IPR025558">
    <property type="entry name" value="DUF4283"/>
</dbReference>
<evidence type="ECO:0000313" key="4">
    <source>
        <dbReference type="EMBL" id="CAL1395209.1"/>
    </source>
</evidence>
<gene>
    <name evidence="4" type="ORF">LTRI10_LOCUS35656</name>
</gene>
<proteinExistence type="predicted"/>
<sequence>MMSNVVAIYNDTTIAASEERDGLSLLRRVFGPAPSAGSLQHFLAHIWRCHGSLTILEAPFGLHQFIFSIPSDRKKVKAATPWILDRIMIHLQDWCMPSAEVVKSLLKVPLWLQFWEAPSRCLTSLIACCLGSALGSLLEAGMHIGSKIGGIFLRAWGRLDVSLPFPKSVQASHEDPSKGSFKSKVLYERLPIFCFCCGIIGHTSKRCHLAPEFISKALPYGKWILASEMGSKVDDRSLRCRFARTSWSRADGFPSRSTPLSLPPPEHQSKEEKTRSSLQRLSISPRLDPDPS</sequence>
<evidence type="ECO:0000313" key="5">
    <source>
        <dbReference type="Proteomes" id="UP001497516"/>
    </source>
</evidence>
<feature type="domain" description="Zinc knuckle CX2CX4HX4C" evidence="3">
    <location>
        <begin position="187"/>
        <end position="208"/>
    </location>
</feature>
<feature type="region of interest" description="Disordered" evidence="1">
    <location>
        <begin position="249"/>
        <end position="292"/>
    </location>
</feature>
<dbReference type="EMBL" id="OZ034819">
    <property type="protein sequence ID" value="CAL1395209.1"/>
    <property type="molecule type" value="Genomic_DNA"/>
</dbReference>
<evidence type="ECO:0000256" key="1">
    <source>
        <dbReference type="SAM" id="MobiDB-lite"/>
    </source>
</evidence>
<evidence type="ECO:0000259" key="2">
    <source>
        <dbReference type="Pfam" id="PF14111"/>
    </source>
</evidence>
<organism evidence="4 5">
    <name type="scientific">Linum trigynum</name>
    <dbReference type="NCBI Taxonomy" id="586398"/>
    <lineage>
        <taxon>Eukaryota</taxon>
        <taxon>Viridiplantae</taxon>
        <taxon>Streptophyta</taxon>
        <taxon>Embryophyta</taxon>
        <taxon>Tracheophyta</taxon>
        <taxon>Spermatophyta</taxon>
        <taxon>Magnoliopsida</taxon>
        <taxon>eudicotyledons</taxon>
        <taxon>Gunneridae</taxon>
        <taxon>Pentapetalae</taxon>
        <taxon>rosids</taxon>
        <taxon>fabids</taxon>
        <taxon>Malpighiales</taxon>
        <taxon>Linaceae</taxon>
        <taxon>Linum</taxon>
    </lineage>
</organism>
<evidence type="ECO:0000259" key="3">
    <source>
        <dbReference type="Pfam" id="PF14392"/>
    </source>
</evidence>
<feature type="domain" description="DUF4283" evidence="2">
    <location>
        <begin position="21"/>
        <end position="94"/>
    </location>
</feature>
<name>A0AAV2FAB8_9ROSI</name>
<dbReference type="PANTHER" id="PTHR31286">
    <property type="entry name" value="GLYCINE-RICH CELL WALL STRUCTURAL PROTEIN 1.8-LIKE"/>
    <property type="match status" value="1"/>
</dbReference>
<dbReference type="AlphaFoldDB" id="A0AAV2FAB8"/>
<evidence type="ECO:0008006" key="6">
    <source>
        <dbReference type="Google" id="ProtNLM"/>
    </source>
</evidence>
<dbReference type="Pfam" id="PF14111">
    <property type="entry name" value="DUF4283"/>
    <property type="match status" value="1"/>
</dbReference>
<dbReference type="Proteomes" id="UP001497516">
    <property type="component" value="Chromosome 6"/>
</dbReference>
<reference evidence="4 5" key="1">
    <citation type="submission" date="2024-04" db="EMBL/GenBank/DDBJ databases">
        <authorList>
            <person name="Fracassetti M."/>
        </authorList>
    </citation>
    <scope>NUCLEOTIDE SEQUENCE [LARGE SCALE GENOMIC DNA]</scope>
</reference>
<keyword evidence="5" id="KW-1185">Reference proteome</keyword>
<dbReference type="InterPro" id="IPR040256">
    <property type="entry name" value="At4g02000-like"/>
</dbReference>
<dbReference type="InterPro" id="IPR025836">
    <property type="entry name" value="Zn_knuckle_CX2CX4HX4C"/>
</dbReference>
<accession>A0AAV2FAB8</accession>